<accession>A0A1M4TZ73</accession>
<dbReference type="AlphaFoldDB" id="A0A1M4TZ73"/>
<dbReference type="InterPro" id="IPR027417">
    <property type="entry name" value="P-loop_NTPase"/>
</dbReference>
<dbReference type="Proteomes" id="UP000184148">
    <property type="component" value="Unassembled WGS sequence"/>
</dbReference>
<dbReference type="STRING" id="1121429.SAMN02745133_00520"/>
<gene>
    <name evidence="1" type="ORF">SAMN02745133_00520</name>
</gene>
<reference evidence="2" key="1">
    <citation type="submission" date="2016-11" db="EMBL/GenBank/DDBJ databases">
        <authorList>
            <person name="Varghese N."/>
            <person name="Submissions S."/>
        </authorList>
    </citation>
    <scope>NUCLEOTIDE SEQUENCE [LARGE SCALE GENOMIC DNA]</scope>
    <source>
        <strain evidence="2">DSM 12395</strain>
    </source>
</reference>
<evidence type="ECO:0000313" key="2">
    <source>
        <dbReference type="Proteomes" id="UP000184148"/>
    </source>
</evidence>
<dbReference type="EMBL" id="FQUY01000002">
    <property type="protein sequence ID" value="SHE49759.1"/>
    <property type="molecule type" value="Genomic_DNA"/>
</dbReference>
<organism evidence="1 2">
    <name type="scientific">Desulforamulus putei DSM 12395</name>
    <dbReference type="NCBI Taxonomy" id="1121429"/>
    <lineage>
        <taxon>Bacteria</taxon>
        <taxon>Bacillati</taxon>
        <taxon>Bacillota</taxon>
        <taxon>Clostridia</taxon>
        <taxon>Eubacteriales</taxon>
        <taxon>Peptococcaceae</taxon>
        <taxon>Desulforamulus</taxon>
    </lineage>
</organism>
<keyword evidence="2" id="KW-1185">Reference proteome</keyword>
<sequence>MGIDKFLNDMEMQLIRGNFKPHKLIMLLVVLDLLKEKRVNEIYYDDYLKSRFTFYFNLFSDESDRNRPYNPFFHLQSTGFWKLMPIKGREAYFVDVKKIGGPNELTQNVSHAYLDEAVFRDFIDQIKSELLKKRIVNILERYKILCSKTKEPALQAYNAHNVSQPATLYDPSIMPTACQSDPAPTSLVKQTTHPASTLITHHAFDSPKVPMGNKTTYDQAKADLSGAPPHPAVGVAETFASYNMVNEFVDYLNTLSNTTAANENALAESQLNSRFFPRVQVKHPLEDYIYNQLMNGCGKVVLTGNAGDGKTTLAFAVLQKLGFAGTPSWRIELPEKKLTVIKDMSELPADERGKVMREIWQNEHWRYLLVSNTGTLLEAMQWLKNSQPGIWEELLSAMRAGEPGLLGERLLLINVGNINNIEPALQVLQRMIEEENWQKCSRCALAQDCPIYFNVQLLQQGWKTVRQRLWLLYRHMYEYGCRLTMRQMTAHLAYALTGGCNCRQVAKMTVGSGQNKLWRALFYNRFFGDDGWQEDGAASQLYAVRQVRQAGYGQVLQPAVEQRLWLTEEGRWSDYALAESLCKELKSNKQGEKVAYRRQLRRLLYFWGTCFSEVGEQEKADKNFICDFLDSPALFDYLHMLENTSDHLMVDYKKKIVHVLQEYFAGLPLLEKRDRERLYIPLSRADQAAVVQFLLARFRLADFEVESREGFRADHFLNRKALYLCLKRNKNLDLELSLPFLDYVARRYRGEMTADLHAFYANRLKRFKSQLISYYQEQQAEEDDELEVGELLYLLAGKTRRVRLEFAAGELEVSL</sequence>
<name>A0A1M4TZ73_9FIRM</name>
<evidence type="ECO:0000313" key="1">
    <source>
        <dbReference type="EMBL" id="SHE49759.1"/>
    </source>
</evidence>
<dbReference type="SUPFAM" id="SSF52540">
    <property type="entry name" value="P-loop containing nucleoside triphosphate hydrolases"/>
    <property type="match status" value="1"/>
</dbReference>
<protein>
    <submittedName>
        <fullName evidence="1">Uncharacterized protein</fullName>
    </submittedName>
</protein>
<proteinExistence type="predicted"/>